<evidence type="ECO:0000256" key="15">
    <source>
        <dbReference type="ARBA" id="ARBA00034430"/>
    </source>
</evidence>
<keyword evidence="25" id="KW-1185">Reference proteome</keyword>
<keyword evidence="14 23" id="KW-0407">Ion channel</keyword>
<feature type="binding site" evidence="20">
    <location>
        <position position="188"/>
    </location>
    <ligand>
        <name>ATP</name>
        <dbReference type="ChEBI" id="CHEBI:30616"/>
        <note>ligand shared between two neighboring subunits of the homotrimer</note>
    </ligand>
</feature>
<evidence type="ECO:0000256" key="4">
    <source>
        <dbReference type="ARBA" id="ARBA00022475"/>
    </source>
</evidence>
<proteinExistence type="inferred from homology"/>
<evidence type="ECO:0000256" key="12">
    <source>
        <dbReference type="ARBA" id="ARBA00023180"/>
    </source>
</evidence>
<name>A0A401T297_CHIPU</name>
<dbReference type="InterPro" id="IPR003045">
    <property type="entry name" value="P2X2_purnocptor"/>
</dbReference>
<evidence type="ECO:0000256" key="9">
    <source>
        <dbReference type="ARBA" id="ARBA00023065"/>
    </source>
</evidence>
<dbReference type="GO" id="GO:0098794">
    <property type="term" value="C:postsynapse"/>
    <property type="evidence" value="ECO:0007669"/>
    <property type="project" value="GOC"/>
</dbReference>
<feature type="disulfide bond" evidence="21">
    <location>
        <begin position="129"/>
        <end position="152"/>
    </location>
</feature>
<evidence type="ECO:0000313" key="25">
    <source>
        <dbReference type="Proteomes" id="UP000287033"/>
    </source>
</evidence>
<dbReference type="GO" id="GO:0005886">
    <property type="term" value="C:plasma membrane"/>
    <property type="evidence" value="ECO:0007669"/>
    <property type="project" value="UniProtKB-SubCell"/>
</dbReference>
<evidence type="ECO:0000256" key="21">
    <source>
        <dbReference type="PIRSR" id="PIRSR005713-2"/>
    </source>
</evidence>
<feature type="disulfide bond" evidence="21">
    <location>
        <begin position="219"/>
        <end position="229"/>
    </location>
</feature>
<dbReference type="PANTHER" id="PTHR10125:SF4">
    <property type="entry name" value="P2X PURINOCEPTOR 2"/>
    <property type="match status" value="1"/>
</dbReference>
<evidence type="ECO:0000256" key="14">
    <source>
        <dbReference type="ARBA" id="ARBA00023303"/>
    </source>
</evidence>
<comment type="subunit">
    <text evidence="19">Homotrimer and heterotrimer; functional P2XRs are organized as homomeric and heteromeric trimers. Homotrimer. Forms heterotrimer with P2RX1. Forms heterotrimer with P2RX6. Forms heterotrimer with P2RX3.</text>
</comment>
<evidence type="ECO:0000256" key="17">
    <source>
        <dbReference type="ARBA" id="ARBA00036634"/>
    </source>
</evidence>
<comment type="catalytic activity">
    <reaction evidence="16">
        <text>Na(+)(in) = Na(+)(out)</text>
        <dbReference type="Rhea" id="RHEA:34963"/>
        <dbReference type="ChEBI" id="CHEBI:29101"/>
    </reaction>
</comment>
<evidence type="ECO:0000256" key="1">
    <source>
        <dbReference type="ARBA" id="ARBA00004651"/>
    </source>
</evidence>
<evidence type="ECO:0000256" key="8">
    <source>
        <dbReference type="ARBA" id="ARBA00022989"/>
    </source>
</evidence>
<feature type="binding site" evidence="20">
    <location>
        <position position="314"/>
    </location>
    <ligand>
        <name>ATP</name>
        <dbReference type="ChEBI" id="CHEBI:30616"/>
        <note>ligand shared between two neighboring subunits of the homotrimer</note>
    </ligand>
</feature>
<comment type="caution">
    <text evidence="23">Lacks conserved residue(s) required for the propagation of feature annotation.</text>
</comment>
<dbReference type="FunFam" id="2.60.490.10:FF:000001">
    <property type="entry name" value="P2X purinoceptor"/>
    <property type="match status" value="1"/>
</dbReference>
<keyword evidence="8 23" id="KW-1133">Transmembrane helix</keyword>
<dbReference type="GO" id="GO:0070588">
    <property type="term" value="P:calcium ion transmembrane transport"/>
    <property type="evidence" value="ECO:0007669"/>
    <property type="project" value="TreeGrafter"/>
</dbReference>
<keyword evidence="11 21" id="KW-1015">Disulfide bond</keyword>
<comment type="subcellular location">
    <subcellularLocation>
        <location evidence="1">Cell membrane</location>
        <topology evidence="1">Multi-pass membrane protein</topology>
    </subcellularLocation>
    <subcellularLocation>
        <location evidence="23">Membrane</location>
        <topology evidence="23">Multi-pass membrane protein</topology>
    </subcellularLocation>
</comment>
<evidence type="ECO:0000256" key="6">
    <source>
        <dbReference type="ARBA" id="ARBA00022741"/>
    </source>
</evidence>
<evidence type="ECO:0000256" key="2">
    <source>
        <dbReference type="ARBA" id="ARBA00009848"/>
    </source>
</evidence>
<dbReference type="PROSITE" id="PS01212">
    <property type="entry name" value="P2X_RECEPTOR"/>
    <property type="match status" value="1"/>
</dbReference>
<comment type="function">
    <text evidence="18 19">ATP-gated nonselective transmembrane cation channel permeable to potassium, sodium and calcium. Activation by extracellular ATP induces a variety of cellular responses, such as excitatory postsynaptic responses in sensory neurons, neuromuscular junctions (NMJ) formation, hearing, perception of taste and peristalsis. In the inner ear, regulates sound transduction and auditory neurotransmission, outer hair cell electromotility, inner ear gap junctions, and K(+) recycling. Mediates synaptic transmission between neurons and from neurons to smooth muscle.</text>
</comment>
<keyword evidence="13 19" id="KW-1071">Ligand-gated ion channel</keyword>
<dbReference type="InterPro" id="IPR059116">
    <property type="entry name" value="P2X_receptor"/>
</dbReference>
<sequence length="406" mass="45889">MGYRESCALCWAEFWDYETPKVVVVKNRTLGIIYRIIQLLIILYFAVYVFIIQKSYQERENAPESSVITKMKGIAMSNSSLGVKIWDVVEYVHPPEGRDIFSVTVRTITTPLQKLQYCPEDESVPGSRCTSDSDCLAGEMELLGNGVKTGRCVIYHDSIKTCEIYAWCPVENGLSIRDSVLKMVQNFTILIKNSIHFPRFGFTKGNIQKSRDPTYLRNCSFDEGTDLYCPIFPLSFIIEKAGATFDELSQTGGILGIIINWICDLDKAASECNPQYSFRRLDSISQGTTSSLGYNFRHAKYYMENGTEYRTLIKVFGIRIDIIVHGEAGKFDIVPTVINIAAALTSIGVGSFLCDWILLTFMNKNDVYSARKFEEVIKERIMLAVNEHGASEQELKAIQAENCKHC</sequence>
<dbReference type="PRINTS" id="PR01309">
    <property type="entry name" value="P2X2RECEPTOR"/>
</dbReference>
<evidence type="ECO:0000313" key="24">
    <source>
        <dbReference type="EMBL" id="GCC36776.1"/>
    </source>
</evidence>
<comment type="function">
    <text evidence="23">Receptor for ATP that acts as a ligand-gated ion channel.</text>
</comment>
<dbReference type="FunFam" id="1.10.287.940:FF:000008">
    <property type="entry name" value="P2X purinoceptor"/>
    <property type="match status" value="1"/>
</dbReference>
<dbReference type="GO" id="GO:0005524">
    <property type="term" value="F:ATP binding"/>
    <property type="evidence" value="ECO:0007669"/>
    <property type="project" value="UniProtKB-UniRule"/>
</dbReference>
<dbReference type="Proteomes" id="UP000287033">
    <property type="component" value="Unassembled WGS sequence"/>
</dbReference>
<evidence type="ECO:0000256" key="3">
    <source>
        <dbReference type="ARBA" id="ARBA00022448"/>
    </source>
</evidence>
<evidence type="ECO:0000256" key="11">
    <source>
        <dbReference type="ARBA" id="ARBA00023157"/>
    </source>
</evidence>
<dbReference type="Pfam" id="PF00864">
    <property type="entry name" value="P2X_receptor"/>
    <property type="match status" value="1"/>
</dbReference>
<dbReference type="AlphaFoldDB" id="A0A401T297"/>
<dbReference type="GO" id="GO:0033198">
    <property type="term" value="P:response to ATP"/>
    <property type="evidence" value="ECO:0007669"/>
    <property type="project" value="InterPro"/>
</dbReference>
<dbReference type="STRING" id="137246.A0A401T297"/>
<comment type="catalytic activity">
    <reaction evidence="17">
        <text>Ca(2+)(in) = Ca(2+)(out)</text>
        <dbReference type="Rhea" id="RHEA:29671"/>
        <dbReference type="ChEBI" id="CHEBI:29108"/>
    </reaction>
</comment>
<evidence type="ECO:0000256" key="19">
    <source>
        <dbReference type="PIRNR" id="PIRNR005713"/>
    </source>
</evidence>
<dbReference type="NCBIfam" id="TIGR00863">
    <property type="entry name" value="P2X"/>
    <property type="match status" value="1"/>
</dbReference>
<evidence type="ECO:0000256" key="16">
    <source>
        <dbReference type="ARBA" id="ARBA00036239"/>
    </source>
</evidence>
<comment type="similarity">
    <text evidence="2 19 23">Belongs to the P2X receptor family.</text>
</comment>
<dbReference type="OrthoDB" id="494673at2759"/>
<evidence type="ECO:0000256" key="18">
    <source>
        <dbReference type="ARBA" id="ARBA00056854"/>
    </source>
</evidence>
<dbReference type="PRINTS" id="PR01307">
    <property type="entry name" value="P2XRECEPTOR"/>
</dbReference>
<evidence type="ECO:0000256" key="13">
    <source>
        <dbReference type="ARBA" id="ARBA00023286"/>
    </source>
</evidence>
<keyword evidence="6 20" id="KW-0547">Nucleotide-binding</keyword>
<dbReference type="Gene3D" id="1.10.287.940">
    <property type="entry name" value="atp-gated p2x4 ion channel"/>
    <property type="match status" value="1"/>
</dbReference>
<dbReference type="GO" id="GO:0004931">
    <property type="term" value="F:extracellularly ATP-gated monoatomic cation channel activity"/>
    <property type="evidence" value="ECO:0007669"/>
    <property type="project" value="UniProtKB-UniRule"/>
</dbReference>
<dbReference type="InterPro" id="IPR027309">
    <property type="entry name" value="P2X_extracellular_dom_sf"/>
</dbReference>
<keyword evidence="9 19" id="KW-0406">Ion transport</keyword>
<evidence type="ECO:0000256" key="5">
    <source>
        <dbReference type="ARBA" id="ARBA00022692"/>
    </source>
</evidence>
<accession>A0A401T297</accession>
<dbReference type="GO" id="GO:0043235">
    <property type="term" value="C:receptor complex"/>
    <property type="evidence" value="ECO:0007669"/>
    <property type="project" value="TreeGrafter"/>
</dbReference>
<feature type="disulfide bond" evidence="21">
    <location>
        <begin position="118"/>
        <end position="168"/>
    </location>
</feature>
<evidence type="ECO:0000256" key="20">
    <source>
        <dbReference type="PIRSR" id="PIRSR005713-1"/>
    </source>
</evidence>
<evidence type="ECO:0000256" key="22">
    <source>
        <dbReference type="PIRSR" id="PIRSR005713-3"/>
    </source>
</evidence>
<evidence type="ECO:0000256" key="23">
    <source>
        <dbReference type="RuleBase" id="RU000681"/>
    </source>
</evidence>
<feature type="transmembrane region" description="Helical" evidence="23">
    <location>
        <begin position="32"/>
        <end position="51"/>
    </location>
</feature>
<dbReference type="Gene3D" id="2.60.490.10">
    <property type="entry name" value="atp-gated p2x4 ion channel domain"/>
    <property type="match status" value="1"/>
</dbReference>
<keyword evidence="7 20" id="KW-0067">ATP-binding</keyword>
<feature type="binding site" evidence="20">
    <location>
        <begin position="295"/>
        <end position="297"/>
    </location>
    <ligand>
        <name>ATP</name>
        <dbReference type="ChEBI" id="CHEBI:30616"/>
        <note>ligand shared between two neighboring subunits of the homotrimer</note>
    </ligand>
</feature>
<keyword evidence="5 23" id="KW-0812">Transmembrane</keyword>
<keyword evidence="3 19" id="KW-0813">Transport</keyword>
<feature type="disulfide bond" evidence="21">
    <location>
        <begin position="135"/>
        <end position="162"/>
    </location>
</feature>
<feature type="binding site" evidence="20">
    <location>
        <begin position="70"/>
        <end position="72"/>
    </location>
    <ligand>
        <name>ATP</name>
        <dbReference type="ChEBI" id="CHEBI:30616"/>
        <note>ligand shared between two neighboring subunits of the homotrimer</note>
    </ligand>
</feature>
<keyword evidence="4" id="KW-1003">Cell membrane</keyword>
<comment type="caution">
    <text evidence="24">The sequence shown here is derived from an EMBL/GenBank/DDBJ whole genome shotgun (WGS) entry which is preliminary data.</text>
</comment>
<comment type="catalytic activity">
    <reaction evidence="15">
        <text>K(+)(in) = K(+)(out)</text>
        <dbReference type="Rhea" id="RHEA:29463"/>
        <dbReference type="ChEBI" id="CHEBI:29103"/>
    </reaction>
</comment>
<dbReference type="InterPro" id="IPR001429">
    <property type="entry name" value="P2X_purnocptor"/>
</dbReference>
<dbReference type="PANTHER" id="PTHR10125">
    <property type="entry name" value="P2X PURINOCEPTOR"/>
    <property type="match status" value="1"/>
</dbReference>
<dbReference type="EMBL" id="BEZZ01000882">
    <property type="protein sequence ID" value="GCC36776.1"/>
    <property type="molecule type" value="Genomic_DNA"/>
</dbReference>
<evidence type="ECO:0000256" key="10">
    <source>
        <dbReference type="ARBA" id="ARBA00023136"/>
    </source>
</evidence>
<keyword evidence="10 19" id="KW-0472">Membrane</keyword>
<protein>
    <recommendedName>
        <fullName evidence="19 23">P2X purinoceptor</fullName>
    </recommendedName>
    <alternativeName>
        <fullName evidence="19">P2X purinoceptor 2</fullName>
    </alternativeName>
</protein>
<organism evidence="24 25">
    <name type="scientific">Chiloscyllium punctatum</name>
    <name type="common">Brownbanded bambooshark</name>
    <name type="synonym">Hemiscyllium punctatum</name>
    <dbReference type="NCBI Taxonomy" id="137246"/>
    <lineage>
        <taxon>Eukaryota</taxon>
        <taxon>Metazoa</taxon>
        <taxon>Chordata</taxon>
        <taxon>Craniata</taxon>
        <taxon>Vertebrata</taxon>
        <taxon>Chondrichthyes</taxon>
        <taxon>Elasmobranchii</taxon>
        <taxon>Galeomorphii</taxon>
        <taxon>Galeoidea</taxon>
        <taxon>Orectolobiformes</taxon>
        <taxon>Hemiscylliidae</taxon>
        <taxon>Chiloscyllium</taxon>
    </lineage>
</organism>
<dbReference type="OMA" id="YETPKIM"/>
<keyword evidence="23" id="KW-0675">Receptor</keyword>
<dbReference type="GO" id="GO:0001614">
    <property type="term" value="F:purinergic nucleotide receptor activity"/>
    <property type="evidence" value="ECO:0007669"/>
    <property type="project" value="UniProtKB-UniRule"/>
</dbReference>
<dbReference type="PIRSF" id="PIRSF005713">
    <property type="entry name" value="P2X_purinoceptor"/>
    <property type="match status" value="1"/>
</dbReference>
<keyword evidence="12" id="KW-0325">Glycoprotein</keyword>
<dbReference type="InterPro" id="IPR053792">
    <property type="entry name" value="P2X_RECEPTOR_CS"/>
</dbReference>
<feature type="glycosylation site" description="N-linked (GlcNAc...) asparagine" evidence="22">
    <location>
        <position position="186"/>
    </location>
</feature>
<gene>
    <name evidence="24" type="ORF">chiPu_0015274</name>
</gene>
<reference evidence="24 25" key="1">
    <citation type="journal article" date="2018" name="Nat. Ecol. Evol.">
        <title>Shark genomes provide insights into elasmobranch evolution and the origin of vertebrates.</title>
        <authorList>
            <person name="Hara Y"/>
            <person name="Yamaguchi K"/>
            <person name="Onimaru K"/>
            <person name="Kadota M"/>
            <person name="Koyanagi M"/>
            <person name="Keeley SD"/>
            <person name="Tatsumi K"/>
            <person name="Tanaka K"/>
            <person name="Motone F"/>
            <person name="Kageyama Y"/>
            <person name="Nozu R"/>
            <person name="Adachi N"/>
            <person name="Nishimura O"/>
            <person name="Nakagawa R"/>
            <person name="Tanegashima C"/>
            <person name="Kiyatake I"/>
            <person name="Matsumoto R"/>
            <person name="Murakumo K"/>
            <person name="Nishida K"/>
            <person name="Terakita A"/>
            <person name="Kuratani S"/>
            <person name="Sato K"/>
            <person name="Hyodo S Kuraku.S."/>
        </authorList>
    </citation>
    <scope>NUCLEOTIDE SEQUENCE [LARGE SCALE GENOMIC DNA]</scope>
</reference>
<feature type="disulfide bond" evidence="21">
    <location>
        <begin position="263"/>
        <end position="272"/>
    </location>
</feature>
<evidence type="ECO:0000256" key="7">
    <source>
        <dbReference type="ARBA" id="ARBA00022840"/>
    </source>
</evidence>